<organism evidence="9 10">
    <name type="scientific">Dreissena polymorpha</name>
    <name type="common">Zebra mussel</name>
    <name type="synonym">Mytilus polymorpha</name>
    <dbReference type="NCBI Taxonomy" id="45954"/>
    <lineage>
        <taxon>Eukaryota</taxon>
        <taxon>Metazoa</taxon>
        <taxon>Spiralia</taxon>
        <taxon>Lophotrochozoa</taxon>
        <taxon>Mollusca</taxon>
        <taxon>Bivalvia</taxon>
        <taxon>Autobranchia</taxon>
        <taxon>Heteroconchia</taxon>
        <taxon>Euheterodonta</taxon>
        <taxon>Imparidentia</taxon>
        <taxon>Neoheterodontei</taxon>
        <taxon>Myida</taxon>
        <taxon>Dreissenoidea</taxon>
        <taxon>Dreissenidae</taxon>
        <taxon>Dreissena</taxon>
    </lineage>
</organism>
<evidence type="ECO:0000256" key="7">
    <source>
        <dbReference type="RuleBase" id="RU079119"/>
    </source>
</evidence>
<keyword evidence="4 7" id="KW-1133">Transmembrane helix</keyword>
<dbReference type="PROSITE" id="PS50216">
    <property type="entry name" value="DHHC"/>
    <property type="match status" value="1"/>
</dbReference>
<dbReference type="GO" id="GO:0016020">
    <property type="term" value="C:membrane"/>
    <property type="evidence" value="ECO:0007669"/>
    <property type="project" value="UniProtKB-SubCell"/>
</dbReference>
<comment type="catalytic activity">
    <reaction evidence="7">
        <text>L-cysteinyl-[protein] + hexadecanoyl-CoA = S-hexadecanoyl-L-cysteinyl-[protein] + CoA</text>
        <dbReference type="Rhea" id="RHEA:36683"/>
        <dbReference type="Rhea" id="RHEA-COMP:10131"/>
        <dbReference type="Rhea" id="RHEA-COMP:11032"/>
        <dbReference type="ChEBI" id="CHEBI:29950"/>
        <dbReference type="ChEBI" id="CHEBI:57287"/>
        <dbReference type="ChEBI" id="CHEBI:57379"/>
        <dbReference type="ChEBI" id="CHEBI:74151"/>
        <dbReference type="EC" id="2.3.1.225"/>
    </reaction>
</comment>
<feature type="transmembrane region" description="Helical" evidence="7">
    <location>
        <begin position="266"/>
        <end position="284"/>
    </location>
</feature>
<dbReference type="GO" id="GO:0019706">
    <property type="term" value="F:protein-cysteine S-palmitoyltransferase activity"/>
    <property type="evidence" value="ECO:0007669"/>
    <property type="project" value="UniProtKB-EC"/>
</dbReference>
<evidence type="ECO:0000256" key="5">
    <source>
        <dbReference type="ARBA" id="ARBA00023136"/>
    </source>
</evidence>
<sequence length="305" mass="36048">MELRERKQNDESLKEKIKWQWQNRDFSPKKEQTSQFALYYFLTMFVLSLIESLFVLIPTAYQRHHRWIMTGSFVWVMFITLVNWHRSYFDTANYVKAETKQKYFADCTDTPQDWVHCFKCQVDRPPRAFHCDYCGKCMLKRAHHCFVTSSCIGFYNQKYFIMFSLWSVIASSWLVYLQLLYLNIVLPVSEASFIVYLPPVTLFKLIMGNITFGQAFVVAHLFMNIPMIITGGFFLFWHSLLSVEGATNYEAKQRKFPYKGTVNQNLKSVFGSVFYIPLLVLYPFRLEQDGDGILWKSRAKRVKGN</sequence>
<feature type="transmembrane region" description="Helical" evidence="7">
    <location>
        <begin position="37"/>
        <end position="61"/>
    </location>
</feature>
<dbReference type="EC" id="2.3.1.225" evidence="7"/>
<dbReference type="InterPro" id="IPR001594">
    <property type="entry name" value="Palmitoyltrfase_DHHC"/>
</dbReference>
<accession>A0A9D4JW32</accession>
<keyword evidence="10" id="KW-1185">Reference proteome</keyword>
<evidence type="ECO:0000256" key="3">
    <source>
        <dbReference type="ARBA" id="ARBA00022692"/>
    </source>
</evidence>
<keyword evidence="6 7" id="KW-0012">Acyltransferase</keyword>
<evidence type="ECO:0000256" key="4">
    <source>
        <dbReference type="ARBA" id="ARBA00022989"/>
    </source>
</evidence>
<dbReference type="InterPro" id="IPR039859">
    <property type="entry name" value="PFA4/ZDH16/20/ERF2-like"/>
</dbReference>
<evidence type="ECO:0000313" key="9">
    <source>
        <dbReference type="EMBL" id="KAH3826895.1"/>
    </source>
</evidence>
<protein>
    <recommendedName>
        <fullName evidence="7">Palmitoyltransferase</fullName>
        <ecNumber evidence="7">2.3.1.225</ecNumber>
    </recommendedName>
</protein>
<gene>
    <name evidence="9" type="ORF">DPMN_128822</name>
</gene>
<dbReference type="EMBL" id="JAIWYP010000005">
    <property type="protein sequence ID" value="KAH3826895.1"/>
    <property type="molecule type" value="Genomic_DNA"/>
</dbReference>
<comment type="caution">
    <text evidence="9">The sequence shown here is derived from an EMBL/GenBank/DDBJ whole genome shotgun (WGS) entry which is preliminary data.</text>
</comment>
<keyword evidence="2 7" id="KW-0808">Transferase</keyword>
<reference evidence="9" key="1">
    <citation type="journal article" date="2019" name="bioRxiv">
        <title>The Genome of the Zebra Mussel, Dreissena polymorpha: A Resource for Invasive Species Research.</title>
        <authorList>
            <person name="McCartney M.A."/>
            <person name="Auch B."/>
            <person name="Kono T."/>
            <person name="Mallez S."/>
            <person name="Zhang Y."/>
            <person name="Obille A."/>
            <person name="Becker A."/>
            <person name="Abrahante J.E."/>
            <person name="Garbe J."/>
            <person name="Badalamenti J.P."/>
            <person name="Herman A."/>
            <person name="Mangelson H."/>
            <person name="Liachko I."/>
            <person name="Sullivan S."/>
            <person name="Sone E.D."/>
            <person name="Koren S."/>
            <person name="Silverstein K.A.T."/>
            <person name="Beckman K.B."/>
            <person name="Gohl D.M."/>
        </authorList>
    </citation>
    <scope>NUCLEOTIDE SEQUENCE</scope>
    <source>
        <strain evidence="9">Duluth1</strain>
        <tissue evidence="9">Whole animal</tissue>
    </source>
</reference>
<keyword evidence="5 7" id="KW-0472">Membrane</keyword>
<comment type="subcellular location">
    <subcellularLocation>
        <location evidence="1">Membrane</location>
        <topology evidence="1">Multi-pass membrane protein</topology>
    </subcellularLocation>
</comment>
<feature type="transmembrane region" description="Helical" evidence="7">
    <location>
        <begin position="159"/>
        <end position="178"/>
    </location>
</feature>
<feature type="domain" description="Palmitoyltransferase DHHC" evidence="8">
    <location>
        <begin position="115"/>
        <end position="253"/>
    </location>
</feature>
<evidence type="ECO:0000259" key="8">
    <source>
        <dbReference type="Pfam" id="PF01529"/>
    </source>
</evidence>
<comment type="domain">
    <text evidence="7">The DHHC domain is required for palmitoyltransferase activity.</text>
</comment>
<name>A0A9D4JW32_DREPO</name>
<dbReference type="Proteomes" id="UP000828390">
    <property type="component" value="Unassembled WGS sequence"/>
</dbReference>
<comment type="similarity">
    <text evidence="7">Belongs to the DHHC palmitoyltransferase family.</text>
</comment>
<evidence type="ECO:0000313" key="10">
    <source>
        <dbReference type="Proteomes" id="UP000828390"/>
    </source>
</evidence>
<keyword evidence="3 7" id="KW-0812">Transmembrane</keyword>
<reference evidence="9" key="2">
    <citation type="submission" date="2020-11" db="EMBL/GenBank/DDBJ databases">
        <authorList>
            <person name="McCartney M.A."/>
            <person name="Auch B."/>
            <person name="Kono T."/>
            <person name="Mallez S."/>
            <person name="Becker A."/>
            <person name="Gohl D.M."/>
            <person name="Silverstein K.A.T."/>
            <person name="Koren S."/>
            <person name="Bechman K.B."/>
            <person name="Herman A."/>
            <person name="Abrahante J.E."/>
            <person name="Garbe J."/>
        </authorList>
    </citation>
    <scope>NUCLEOTIDE SEQUENCE</scope>
    <source>
        <strain evidence="9">Duluth1</strain>
        <tissue evidence="9">Whole animal</tissue>
    </source>
</reference>
<evidence type="ECO:0000256" key="2">
    <source>
        <dbReference type="ARBA" id="ARBA00022679"/>
    </source>
</evidence>
<feature type="transmembrane region" description="Helical" evidence="7">
    <location>
        <begin position="67"/>
        <end position="84"/>
    </location>
</feature>
<feature type="transmembrane region" description="Helical" evidence="7">
    <location>
        <begin position="184"/>
        <end position="203"/>
    </location>
</feature>
<evidence type="ECO:0000256" key="1">
    <source>
        <dbReference type="ARBA" id="ARBA00004141"/>
    </source>
</evidence>
<proteinExistence type="inferred from homology"/>
<feature type="transmembrane region" description="Helical" evidence="7">
    <location>
        <begin position="215"/>
        <end position="237"/>
    </location>
</feature>
<dbReference type="AlphaFoldDB" id="A0A9D4JW32"/>
<evidence type="ECO:0000256" key="6">
    <source>
        <dbReference type="ARBA" id="ARBA00023315"/>
    </source>
</evidence>
<dbReference type="PANTHER" id="PTHR12246">
    <property type="entry name" value="PALMITOYLTRANSFERASE ZDHHC16"/>
    <property type="match status" value="1"/>
</dbReference>
<dbReference type="Pfam" id="PF01529">
    <property type="entry name" value="DHHC"/>
    <property type="match status" value="1"/>
</dbReference>
<dbReference type="OrthoDB" id="302728at2759"/>